<evidence type="ECO:0000256" key="5">
    <source>
        <dbReference type="ARBA" id="ARBA00023014"/>
    </source>
</evidence>
<proteinExistence type="inferred from homology"/>
<gene>
    <name evidence="8" type="primary">fdsG</name>
    <name evidence="8" type="ORF">GCM10007205_06890</name>
</gene>
<dbReference type="Pfam" id="PF01257">
    <property type="entry name" value="2Fe-2S_thioredx"/>
    <property type="match status" value="1"/>
</dbReference>
<evidence type="ECO:0000256" key="6">
    <source>
        <dbReference type="ARBA" id="ARBA00034078"/>
    </source>
</evidence>
<dbReference type="InterPro" id="IPR036249">
    <property type="entry name" value="Thioredoxin-like_sf"/>
</dbReference>
<dbReference type="PROSITE" id="PS01099">
    <property type="entry name" value="COMPLEX1_24K"/>
    <property type="match status" value="1"/>
</dbReference>
<sequence length="159" mass="17328">MSTQATFDMAAIESIIAQRKSMPGALLPILHDIQNAIGYIPPSAVPAIAEGVNVSRAEVHGVITYYHFFRQHPAGKHVVQICRAEACQARGCEDLASHAKELLGCDFHGTTDDNNFSLETVYCLGQCASGPAVQIDDDLYARVSKEKFNRLIQAKRGVQ</sequence>
<organism evidence="8 9">
    <name type="scientific">Oxalicibacterium flavum</name>
    <dbReference type="NCBI Taxonomy" id="179467"/>
    <lineage>
        <taxon>Bacteria</taxon>
        <taxon>Pseudomonadati</taxon>
        <taxon>Pseudomonadota</taxon>
        <taxon>Betaproteobacteria</taxon>
        <taxon>Burkholderiales</taxon>
        <taxon>Oxalobacteraceae</taxon>
        <taxon>Oxalicibacterium</taxon>
    </lineage>
</organism>
<name>A0A8J2UMV8_9BURK</name>
<evidence type="ECO:0000256" key="4">
    <source>
        <dbReference type="ARBA" id="ARBA00023004"/>
    </source>
</evidence>
<comment type="similarity">
    <text evidence="1">Belongs to the complex I 24 kDa subunit family.</text>
</comment>
<keyword evidence="3 7" id="KW-0479">Metal-binding</keyword>
<dbReference type="PANTHER" id="PTHR43342:SF2">
    <property type="entry name" value="POTENTIAL NAD-REDUCING HYDROGENASE SUBUNIT"/>
    <property type="match status" value="1"/>
</dbReference>
<dbReference type="EMBL" id="BMCG01000001">
    <property type="protein sequence ID" value="GGC00193.1"/>
    <property type="molecule type" value="Genomic_DNA"/>
</dbReference>
<dbReference type="Gene3D" id="1.10.10.1590">
    <property type="entry name" value="NADH-quinone oxidoreductase subunit E"/>
    <property type="match status" value="1"/>
</dbReference>
<evidence type="ECO:0000256" key="7">
    <source>
        <dbReference type="PIRSR" id="PIRSR000216-1"/>
    </source>
</evidence>
<evidence type="ECO:0000256" key="1">
    <source>
        <dbReference type="ARBA" id="ARBA00010643"/>
    </source>
</evidence>
<evidence type="ECO:0000313" key="8">
    <source>
        <dbReference type="EMBL" id="GGC00193.1"/>
    </source>
</evidence>
<feature type="binding site" evidence="7">
    <location>
        <position position="123"/>
    </location>
    <ligand>
        <name>[2Fe-2S] cluster</name>
        <dbReference type="ChEBI" id="CHEBI:190135"/>
    </ligand>
</feature>
<dbReference type="AlphaFoldDB" id="A0A8J2UMV8"/>
<evidence type="ECO:0000256" key="2">
    <source>
        <dbReference type="ARBA" id="ARBA00022714"/>
    </source>
</evidence>
<dbReference type="CDD" id="cd03081">
    <property type="entry name" value="TRX_Fd_NuoE_FDH_gamma"/>
    <property type="match status" value="1"/>
</dbReference>
<dbReference type="InterPro" id="IPR002023">
    <property type="entry name" value="NuoE-like"/>
</dbReference>
<keyword evidence="4 7" id="KW-0408">Iron</keyword>
<comment type="cofactor">
    <cofactor evidence="7">
        <name>[2Fe-2S] cluster</name>
        <dbReference type="ChEBI" id="CHEBI:190135"/>
    </cofactor>
    <text evidence="7">Binds 1 [2Fe-2S] cluster.</text>
</comment>
<reference evidence="8" key="2">
    <citation type="submission" date="2020-09" db="EMBL/GenBank/DDBJ databases">
        <authorList>
            <person name="Sun Q."/>
            <person name="Sedlacek I."/>
        </authorList>
    </citation>
    <scope>NUCLEOTIDE SEQUENCE</scope>
    <source>
        <strain evidence="8">CCM 7086</strain>
    </source>
</reference>
<protein>
    <submittedName>
        <fullName evidence="8">Formate dehydrogenase subunit gamma</fullName>
    </submittedName>
</protein>
<dbReference type="GO" id="GO:0051537">
    <property type="term" value="F:2 iron, 2 sulfur cluster binding"/>
    <property type="evidence" value="ECO:0007669"/>
    <property type="project" value="UniProtKB-KW"/>
</dbReference>
<dbReference type="RefSeq" id="WP_188394755.1">
    <property type="nucleotide sequence ID" value="NZ_BMCG01000001.1"/>
</dbReference>
<dbReference type="PANTHER" id="PTHR43342">
    <property type="entry name" value="NADH-QUINONE OXIDOREDUCTASE, E SUBUNIT"/>
    <property type="match status" value="1"/>
</dbReference>
<feature type="binding site" evidence="7">
    <location>
        <position position="127"/>
    </location>
    <ligand>
        <name>[2Fe-2S] cluster</name>
        <dbReference type="ChEBI" id="CHEBI:190135"/>
    </ligand>
</feature>
<feature type="binding site" evidence="7">
    <location>
        <position position="82"/>
    </location>
    <ligand>
        <name>[2Fe-2S] cluster</name>
        <dbReference type="ChEBI" id="CHEBI:190135"/>
    </ligand>
</feature>
<dbReference type="NCBIfam" id="NF004638">
    <property type="entry name" value="PRK05988.1"/>
    <property type="match status" value="1"/>
</dbReference>
<accession>A0A8J2UMV8</accession>
<reference evidence="8" key="1">
    <citation type="journal article" date="2014" name="Int. J. Syst. Evol. Microbiol.">
        <title>Complete genome sequence of Corynebacterium casei LMG S-19264T (=DSM 44701T), isolated from a smear-ripened cheese.</title>
        <authorList>
            <consortium name="US DOE Joint Genome Institute (JGI-PGF)"/>
            <person name="Walter F."/>
            <person name="Albersmeier A."/>
            <person name="Kalinowski J."/>
            <person name="Ruckert C."/>
        </authorList>
    </citation>
    <scope>NUCLEOTIDE SEQUENCE</scope>
    <source>
        <strain evidence="8">CCM 7086</strain>
    </source>
</reference>
<comment type="cofactor">
    <cofactor evidence="6">
        <name>[2Fe-2S] cluster</name>
        <dbReference type="ChEBI" id="CHEBI:190135"/>
    </cofactor>
</comment>
<dbReference type="GO" id="GO:0016491">
    <property type="term" value="F:oxidoreductase activity"/>
    <property type="evidence" value="ECO:0007669"/>
    <property type="project" value="InterPro"/>
</dbReference>
<keyword evidence="2 7" id="KW-0001">2Fe-2S</keyword>
<keyword evidence="9" id="KW-1185">Reference proteome</keyword>
<comment type="caution">
    <text evidence="8">The sequence shown here is derived from an EMBL/GenBank/DDBJ whole genome shotgun (WGS) entry which is preliminary data.</text>
</comment>
<evidence type="ECO:0000313" key="9">
    <source>
        <dbReference type="Proteomes" id="UP000620266"/>
    </source>
</evidence>
<dbReference type="InterPro" id="IPR041921">
    <property type="entry name" value="NuoE_N"/>
</dbReference>
<feature type="binding site" evidence="7">
    <location>
        <position position="87"/>
    </location>
    <ligand>
        <name>[2Fe-2S] cluster</name>
        <dbReference type="ChEBI" id="CHEBI:190135"/>
    </ligand>
</feature>
<keyword evidence="5 7" id="KW-0411">Iron-sulfur</keyword>
<dbReference type="Proteomes" id="UP000620266">
    <property type="component" value="Unassembled WGS sequence"/>
</dbReference>
<dbReference type="Gene3D" id="3.40.30.10">
    <property type="entry name" value="Glutaredoxin"/>
    <property type="match status" value="1"/>
</dbReference>
<evidence type="ECO:0000256" key="3">
    <source>
        <dbReference type="ARBA" id="ARBA00022723"/>
    </source>
</evidence>
<dbReference type="SUPFAM" id="SSF52833">
    <property type="entry name" value="Thioredoxin-like"/>
    <property type="match status" value="1"/>
</dbReference>
<dbReference type="GO" id="GO:0046872">
    <property type="term" value="F:metal ion binding"/>
    <property type="evidence" value="ECO:0007669"/>
    <property type="project" value="UniProtKB-KW"/>
</dbReference>
<dbReference type="InterPro" id="IPR028431">
    <property type="entry name" value="NADP_DH_HndA-like"/>
</dbReference>
<dbReference type="PIRSF" id="PIRSF000216">
    <property type="entry name" value="NADH_DH_24kDa"/>
    <property type="match status" value="1"/>
</dbReference>